<protein>
    <submittedName>
        <fullName evidence="2">Uncharacterized protein</fullName>
    </submittedName>
</protein>
<feature type="compositionally biased region" description="Polar residues" evidence="1">
    <location>
        <begin position="603"/>
        <end position="612"/>
    </location>
</feature>
<feature type="compositionally biased region" description="Basic and acidic residues" evidence="1">
    <location>
        <begin position="261"/>
        <end position="276"/>
    </location>
</feature>
<feature type="compositionally biased region" description="Polar residues" evidence="1">
    <location>
        <begin position="768"/>
        <end position="780"/>
    </location>
</feature>
<feature type="region of interest" description="Disordered" evidence="1">
    <location>
        <begin position="536"/>
        <end position="558"/>
    </location>
</feature>
<dbReference type="Proteomes" id="UP000243308">
    <property type="component" value="Unassembled WGS sequence"/>
</dbReference>
<accession>A0A086TK68</accession>
<feature type="compositionally biased region" description="Basic and acidic residues" evidence="1">
    <location>
        <begin position="287"/>
        <end position="323"/>
    </location>
</feature>
<feature type="compositionally biased region" description="Polar residues" evidence="1">
    <location>
        <begin position="1263"/>
        <end position="1279"/>
    </location>
</feature>
<feature type="region of interest" description="Disordered" evidence="1">
    <location>
        <begin position="1223"/>
        <end position="1451"/>
    </location>
</feature>
<feature type="compositionally biased region" description="Basic and acidic residues" evidence="1">
    <location>
        <begin position="536"/>
        <end position="553"/>
    </location>
</feature>
<feature type="compositionally biased region" description="Low complexity" evidence="1">
    <location>
        <begin position="1388"/>
        <end position="1403"/>
    </location>
</feature>
<proteinExistence type="predicted"/>
<feature type="compositionally biased region" description="Polar residues" evidence="1">
    <location>
        <begin position="50"/>
        <end position="59"/>
    </location>
</feature>
<reference evidence="2 3" key="1">
    <citation type="submission" date="2011-02" db="EMBL/GenBank/DDBJ databases">
        <title>The Genome Sequence of Mortierella verticillata NRRL 6337.</title>
        <authorList>
            <consortium name="The Broad Institute Genome Sequencing Platform"/>
            <person name="Russ C."/>
            <person name="Cuomo C."/>
            <person name="Burger G."/>
            <person name="Gray M.W."/>
            <person name="Holland P.W.H."/>
            <person name="King N."/>
            <person name="Lang F.B.F."/>
            <person name="Roger A.J."/>
            <person name="Ruiz-Trillo I."/>
            <person name="Young S.K."/>
            <person name="Zeng Q."/>
            <person name="Gargeya S."/>
            <person name="Alvarado L."/>
            <person name="Berlin A."/>
            <person name="Chapman S.B."/>
            <person name="Chen Z."/>
            <person name="Freedman E."/>
            <person name="Gellesch M."/>
            <person name="Goldberg J."/>
            <person name="Griggs A."/>
            <person name="Gujja S."/>
            <person name="Heilman E."/>
            <person name="Heiman D."/>
            <person name="Howarth C."/>
            <person name="Mehta T."/>
            <person name="Neiman D."/>
            <person name="Pearson M."/>
            <person name="Roberts A."/>
            <person name="Saif S."/>
            <person name="Shea T."/>
            <person name="Shenoy N."/>
            <person name="Sisk P."/>
            <person name="Stolte C."/>
            <person name="Sykes S."/>
            <person name="White J."/>
            <person name="Yandava C."/>
            <person name="Haas B."/>
            <person name="Nusbaum C."/>
            <person name="Birren B."/>
        </authorList>
    </citation>
    <scope>NUCLEOTIDE SEQUENCE [LARGE SCALE GENOMIC DNA]</scope>
    <source>
        <strain evidence="2 3">NRRL 6337</strain>
    </source>
</reference>
<dbReference type="OrthoDB" id="2445249at2759"/>
<dbReference type="EMBL" id="KN042432">
    <property type="protein sequence ID" value="KFH62345.1"/>
    <property type="molecule type" value="Genomic_DNA"/>
</dbReference>
<keyword evidence="3" id="KW-1185">Reference proteome</keyword>
<feature type="region of interest" description="Disordered" evidence="1">
    <location>
        <begin position="688"/>
        <end position="784"/>
    </location>
</feature>
<feature type="compositionally biased region" description="Low complexity" evidence="1">
    <location>
        <begin position="1293"/>
        <end position="1307"/>
    </location>
</feature>
<feature type="region of interest" description="Disordered" evidence="1">
    <location>
        <begin position="576"/>
        <end position="664"/>
    </location>
</feature>
<feature type="compositionally biased region" description="Low complexity" evidence="1">
    <location>
        <begin position="1333"/>
        <end position="1344"/>
    </location>
</feature>
<feature type="region of interest" description="Disordered" evidence="1">
    <location>
        <begin position="1"/>
        <end position="119"/>
    </location>
</feature>
<name>A0A086TK68_9FUNG</name>
<feature type="compositionally biased region" description="Basic and acidic residues" evidence="1">
    <location>
        <begin position="331"/>
        <end position="425"/>
    </location>
</feature>
<evidence type="ECO:0000313" key="3">
    <source>
        <dbReference type="Proteomes" id="UP000243308"/>
    </source>
</evidence>
<feature type="compositionally biased region" description="Basic and acidic residues" evidence="1">
    <location>
        <begin position="477"/>
        <end position="511"/>
    </location>
</feature>
<gene>
    <name evidence="2" type="ORF">MVEG_11555</name>
</gene>
<feature type="compositionally biased region" description="Basic and acidic residues" evidence="1">
    <location>
        <begin position="578"/>
        <end position="602"/>
    </location>
</feature>
<feature type="region of interest" description="Disordered" evidence="1">
    <location>
        <begin position="203"/>
        <end position="522"/>
    </location>
</feature>
<feature type="compositionally biased region" description="Low complexity" evidence="1">
    <location>
        <begin position="86"/>
        <end position="98"/>
    </location>
</feature>
<organism evidence="2 3">
    <name type="scientific">Podila verticillata NRRL 6337</name>
    <dbReference type="NCBI Taxonomy" id="1069443"/>
    <lineage>
        <taxon>Eukaryota</taxon>
        <taxon>Fungi</taxon>
        <taxon>Fungi incertae sedis</taxon>
        <taxon>Mucoromycota</taxon>
        <taxon>Mortierellomycotina</taxon>
        <taxon>Mortierellomycetes</taxon>
        <taxon>Mortierellales</taxon>
        <taxon>Mortierellaceae</taxon>
        <taxon>Podila</taxon>
    </lineage>
</organism>
<feature type="compositionally biased region" description="Low complexity" evidence="1">
    <location>
        <begin position="1434"/>
        <end position="1451"/>
    </location>
</feature>
<feature type="compositionally biased region" description="Polar residues" evidence="1">
    <location>
        <begin position="719"/>
        <end position="728"/>
    </location>
</feature>
<feature type="compositionally biased region" description="Basic and acidic residues" evidence="1">
    <location>
        <begin position="223"/>
        <end position="239"/>
    </location>
</feature>
<feature type="region of interest" description="Disordered" evidence="1">
    <location>
        <begin position="147"/>
        <end position="175"/>
    </location>
</feature>
<feature type="compositionally biased region" description="Polar residues" evidence="1">
    <location>
        <begin position="1308"/>
        <end position="1327"/>
    </location>
</feature>
<sequence length="1451" mass="156242">MKSYSNNRPQGRGGSSQGSMRGKSISTRLSAPAPVNLPSRRQELAGSDAHVSQASSWGSPSAAATAVLGAPSASSTPGDSPIVPATGTMTTTQTGTTTLANGVAGGDSPHLDASPIGSPYHRPITRAWGAVTQPTDQRLEEYPTAAEAAKKVHHDHHESPLTSGGHGVTNGKKASVDDEGVDFLNAGEIQFADGSVVVTATVASSDAQDPGKDTASAKAPVKAPERREERVVDRGEVDFNRAWPNRNSSTSGPSSSFHHYQPTEHQLRYPPHDKAHPQLWQGGAPSSHRENDRRPSADRGHIPTNQRRDSAGHAGPNRRDSYGSKEPFSGPRRDSAGQHSNYYDRRDSFEQQHRQRDRDRDRSFPKENYGRDRDNREGDFNPDRRPSYDRPLFDRMPERHQRDFHVLARPKDHLSDRHGPHDQPSHPDPSGHPLGHPFAHPAGHGSNEPQPPSATNTHDTLQRDPEHVPNSLSSATLDHDHQSTTGDQKEAMRHAAEEARKRRENEEREFAESQARARAKADALAKQAEEIKLAKAKEKEEEEAKAKLKEDQLLFKTSLSKSEVEEAMASWVALPKKLVKESQEKDARNREEWRRREEESKKTAISSSTHLPTASPAPVPTIVGAWKRSGNVVTGKGTLTSEKSSVAKEEKSPVGAGITSNGLSSGAHEIRVDQVDMIMHRIEDSLQARGTSVQEVGASMKRPSETHRPIASGTPPDPTNSVETSTHQEPAEENTLVKDKPRNAKVARGKPSVDSPASAASWRKEDPTSNALLNSTSTQEEGLKASEKVVTSATNSNPVMESNKVTVKIESRTTPHDIPTINGHTKSGHVLTTTKINKEFSKPVATPILSSDSYPAKMTGLNGVTLKISDISRIHARLAHQAAGDVYANQEIGEIGHKARPANKHPSKRNSLSNSTVATIFPSNVEQAALKRGSMSFMVDSEIDMPLNKDDSAPETVLSMQTSQWGDSKTALPHLAASLSKIELPANDNAKKAWDSTLIAEANDVSATIFTPGTLDIAGNVARFPQGSTAPQAVPMGMGPNMYLVNAQAGIVNPMAQPMWTQPVESSQGSMAPSIVVPSAGGPPFPMVLPYYHPRGFPVNGVPPGYMVMYHQGMPPPPMAQFASIPPSRLSVDGSVSPMGPLRSLTGSPDIHSDSMNDSSENCFIPQQAASAADDSGAVVEPMRWLPRFSVAGDAPQPQAPFILPHSQASIMAAANINRIPQSRPYGMTHHLHQPPQHLSRNHGSPIEGVPGSSMPNSGFHDSPSSPSMDGWTSPSSRHQAPLVANNDSVALPSQSTSQPQTPQAPSKNSQASSWVPSGRPNVNGSFGYQGAQPLPFHQQPHHPGNQGSHRGRGGFSNNANFHHYRDFRPNGRGGFGHHPPQHHHYHSNPQHYPNGPSSSSGAGSHGPERHGRTANNDSPSGFNGFPHHRMSQTPSTGVASPPVSSAPSTF</sequence>
<evidence type="ECO:0000313" key="2">
    <source>
        <dbReference type="EMBL" id="KFH62345.1"/>
    </source>
</evidence>
<evidence type="ECO:0000256" key="1">
    <source>
        <dbReference type="SAM" id="MobiDB-lite"/>
    </source>
</evidence>